<dbReference type="AlphaFoldDB" id="A0A8S9LCP9"/>
<gene>
    <name evidence="1" type="ORF">F2Q70_00028844</name>
</gene>
<evidence type="ECO:0000313" key="1">
    <source>
        <dbReference type="EMBL" id="KAF2603841.1"/>
    </source>
</evidence>
<name>A0A8S9LCP9_BRACR</name>
<protein>
    <submittedName>
        <fullName evidence="1">Uncharacterized protein</fullName>
    </submittedName>
</protein>
<dbReference type="EMBL" id="QGKY02000094">
    <property type="protein sequence ID" value="KAF2603841.1"/>
    <property type="molecule type" value="Genomic_DNA"/>
</dbReference>
<comment type="caution">
    <text evidence="1">The sequence shown here is derived from an EMBL/GenBank/DDBJ whole genome shotgun (WGS) entry which is preliminary data.</text>
</comment>
<organism evidence="1">
    <name type="scientific">Brassica cretica</name>
    <name type="common">Mustard</name>
    <dbReference type="NCBI Taxonomy" id="69181"/>
    <lineage>
        <taxon>Eukaryota</taxon>
        <taxon>Viridiplantae</taxon>
        <taxon>Streptophyta</taxon>
        <taxon>Embryophyta</taxon>
        <taxon>Tracheophyta</taxon>
        <taxon>Spermatophyta</taxon>
        <taxon>Magnoliopsida</taxon>
        <taxon>eudicotyledons</taxon>
        <taxon>Gunneridae</taxon>
        <taxon>Pentapetalae</taxon>
        <taxon>rosids</taxon>
        <taxon>malvids</taxon>
        <taxon>Brassicales</taxon>
        <taxon>Brassicaceae</taxon>
        <taxon>Brassiceae</taxon>
        <taxon>Brassica</taxon>
    </lineage>
</organism>
<proteinExistence type="predicted"/>
<sequence length="70" mass="7960">MRFPNPIADFGSAFDDCSQDDCEVESKGALKRWMIEKDRSLPSGVFLRVSNVEAFTIRHLLRVCLDQQLG</sequence>
<reference evidence="1" key="1">
    <citation type="submission" date="2019-12" db="EMBL/GenBank/DDBJ databases">
        <title>Genome sequencing and annotation of Brassica cretica.</title>
        <authorList>
            <person name="Studholme D.J."/>
            <person name="Sarris P.F."/>
        </authorList>
    </citation>
    <scope>NUCLEOTIDE SEQUENCE</scope>
    <source>
        <strain evidence="1">PFS-102/07</strain>
        <tissue evidence="1">Leaf</tissue>
    </source>
</reference>
<accession>A0A8S9LCP9</accession>